<sequence length="143" mass="15437">MGSLGLLSHYQHYSHFAQTFTLKTTLANLRTVTRKHSARTETEPYQKHRNATSRNALETHVVPRTTPERPRSSSVARPLATTCQALVSGAGNTATLLSILAASDGPVRSSGVKEIAPDTHTPGRFGSEGLDLKTTVHQTVHIA</sequence>
<name>A0A182MX00_9DIPT</name>
<organism evidence="2 3">
    <name type="scientific">Anopheles culicifacies</name>
    <dbReference type="NCBI Taxonomy" id="139723"/>
    <lineage>
        <taxon>Eukaryota</taxon>
        <taxon>Metazoa</taxon>
        <taxon>Ecdysozoa</taxon>
        <taxon>Arthropoda</taxon>
        <taxon>Hexapoda</taxon>
        <taxon>Insecta</taxon>
        <taxon>Pterygota</taxon>
        <taxon>Neoptera</taxon>
        <taxon>Endopterygota</taxon>
        <taxon>Diptera</taxon>
        <taxon>Nematocera</taxon>
        <taxon>Culicoidea</taxon>
        <taxon>Culicidae</taxon>
        <taxon>Anophelinae</taxon>
        <taxon>Anopheles</taxon>
        <taxon>culicifacies species complex</taxon>
    </lineage>
</organism>
<protein>
    <submittedName>
        <fullName evidence="2">Uncharacterized protein</fullName>
    </submittedName>
</protein>
<evidence type="ECO:0000256" key="1">
    <source>
        <dbReference type="SAM" id="MobiDB-lite"/>
    </source>
</evidence>
<dbReference type="AlphaFoldDB" id="A0A182MX00"/>
<reference evidence="2" key="2">
    <citation type="submission" date="2020-05" db="UniProtKB">
        <authorList>
            <consortium name="EnsemblMetazoa"/>
        </authorList>
    </citation>
    <scope>IDENTIFICATION</scope>
    <source>
        <strain evidence="2">A-37</strain>
    </source>
</reference>
<feature type="region of interest" description="Disordered" evidence="1">
    <location>
        <begin position="34"/>
        <end position="55"/>
    </location>
</feature>
<dbReference type="VEuPathDB" id="VectorBase:ACUA028339"/>
<keyword evidence="3" id="KW-1185">Reference proteome</keyword>
<evidence type="ECO:0000313" key="2">
    <source>
        <dbReference type="EnsemblMetazoa" id="ACUA028339-PA"/>
    </source>
</evidence>
<accession>A0A182MX00</accession>
<evidence type="ECO:0000313" key="3">
    <source>
        <dbReference type="Proteomes" id="UP000075883"/>
    </source>
</evidence>
<dbReference type="Proteomes" id="UP000075883">
    <property type="component" value="Unassembled WGS sequence"/>
</dbReference>
<dbReference type="EnsemblMetazoa" id="ACUA028339-RA">
    <property type="protein sequence ID" value="ACUA028339-PA"/>
    <property type="gene ID" value="ACUA028339"/>
</dbReference>
<dbReference type="EMBL" id="AXCM01004424">
    <property type="status" value="NOT_ANNOTATED_CDS"/>
    <property type="molecule type" value="Genomic_DNA"/>
</dbReference>
<reference evidence="3" key="1">
    <citation type="submission" date="2013-09" db="EMBL/GenBank/DDBJ databases">
        <title>The Genome Sequence of Anopheles culicifacies species A.</title>
        <authorList>
            <consortium name="The Broad Institute Genomics Platform"/>
            <person name="Neafsey D.E."/>
            <person name="Besansky N."/>
            <person name="Howell P."/>
            <person name="Walton C."/>
            <person name="Young S.K."/>
            <person name="Zeng Q."/>
            <person name="Gargeya S."/>
            <person name="Fitzgerald M."/>
            <person name="Haas B."/>
            <person name="Abouelleil A."/>
            <person name="Allen A.W."/>
            <person name="Alvarado L."/>
            <person name="Arachchi H.M."/>
            <person name="Berlin A.M."/>
            <person name="Chapman S.B."/>
            <person name="Gainer-Dewar J."/>
            <person name="Goldberg J."/>
            <person name="Griggs A."/>
            <person name="Gujja S."/>
            <person name="Hansen M."/>
            <person name="Howarth C."/>
            <person name="Imamovic A."/>
            <person name="Ireland A."/>
            <person name="Larimer J."/>
            <person name="McCowan C."/>
            <person name="Murphy C."/>
            <person name="Pearson M."/>
            <person name="Poon T.W."/>
            <person name="Priest M."/>
            <person name="Roberts A."/>
            <person name="Saif S."/>
            <person name="Shea T."/>
            <person name="Sisk P."/>
            <person name="Sykes S."/>
            <person name="Wortman J."/>
            <person name="Nusbaum C."/>
            <person name="Birren B."/>
        </authorList>
    </citation>
    <scope>NUCLEOTIDE SEQUENCE [LARGE SCALE GENOMIC DNA]</scope>
    <source>
        <strain evidence="3">A-37</strain>
    </source>
</reference>
<proteinExistence type="predicted"/>